<feature type="transmembrane region" description="Helical" evidence="3">
    <location>
        <begin position="56"/>
        <end position="78"/>
    </location>
</feature>
<gene>
    <name evidence="4" type="ORF">KVH43_05705</name>
</gene>
<dbReference type="EMBL" id="CP078093">
    <property type="protein sequence ID" value="QXM07193.1"/>
    <property type="molecule type" value="Genomic_DNA"/>
</dbReference>
<name>A0ABX8RDN4_9CLOT</name>
<comment type="similarity">
    <text evidence="1 2">Belongs to the BioY family.</text>
</comment>
<evidence type="ECO:0000256" key="1">
    <source>
        <dbReference type="ARBA" id="ARBA00010692"/>
    </source>
</evidence>
<feature type="transmembrane region" description="Helical" evidence="3">
    <location>
        <begin position="84"/>
        <end position="100"/>
    </location>
</feature>
<feature type="transmembrane region" description="Helical" evidence="3">
    <location>
        <begin position="7"/>
        <end position="24"/>
    </location>
</feature>
<evidence type="ECO:0000256" key="3">
    <source>
        <dbReference type="SAM" id="Phobius"/>
    </source>
</evidence>
<feature type="transmembrane region" description="Helical" evidence="3">
    <location>
        <begin position="112"/>
        <end position="132"/>
    </location>
</feature>
<feature type="transmembrane region" description="Helical" evidence="3">
    <location>
        <begin position="30"/>
        <end position="49"/>
    </location>
</feature>
<keyword evidence="5" id="KW-1185">Reference proteome</keyword>
<comment type="subcellular location">
    <subcellularLocation>
        <location evidence="2">Cell membrane</location>
        <topology evidence="2">Multi-pass membrane protein</topology>
    </subcellularLocation>
</comment>
<dbReference type="PIRSF" id="PIRSF016661">
    <property type="entry name" value="BioY"/>
    <property type="match status" value="1"/>
</dbReference>
<dbReference type="InterPro" id="IPR003784">
    <property type="entry name" value="BioY"/>
</dbReference>
<keyword evidence="2" id="KW-1003">Cell membrane</keyword>
<organism evidence="4 5">
    <name type="scientific">Crassaminicella indica</name>
    <dbReference type="NCBI Taxonomy" id="2855394"/>
    <lineage>
        <taxon>Bacteria</taxon>
        <taxon>Bacillati</taxon>
        <taxon>Bacillota</taxon>
        <taxon>Clostridia</taxon>
        <taxon>Eubacteriales</taxon>
        <taxon>Clostridiaceae</taxon>
        <taxon>Crassaminicella</taxon>
    </lineage>
</organism>
<dbReference type="Pfam" id="PF02632">
    <property type="entry name" value="BioY"/>
    <property type="match status" value="1"/>
</dbReference>
<dbReference type="RefSeq" id="WP_218283879.1">
    <property type="nucleotide sequence ID" value="NZ_CP078093.1"/>
</dbReference>
<accession>A0ABX8RDN4</accession>
<keyword evidence="3" id="KW-0812">Transmembrane</keyword>
<dbReference type="Proteomes" id="UP000886818">
    <property type="component" value="Chromosome"/>
</dbReference>
<keyword evidence="3" id="KW-1133">Transmembrane helix</keyword>
<feature type="transmembrane region" description="Helical" evidence="3">
    <location>
        <begin position="152"/>
        <end position="171"/>
    </location>
</feature>
<reference evidence="4" key="1">
    <citation type="submission" date="2021-07" db="EMBL/GenBank/DDBJ databases">
        <title>Complete genome sequence of Crassaminicella sp. 143-21, isolated from a deep-sea hydrothermal vent.</title>
        <authorList>
            <person name="Li X."/>
        </authorList>
    </citation>
    <scope>NUCLEOTIDE SEQUENCE</scope>
    <source>
        <strain evidence="4">143-21</strain>
    </source>
</reference>
<keyword evidence="2" id="KW-0813">Transport</keyword>
<evidence type="ECO:0000313" key="5">
    <source>
        <dbReference type="Proteomes" id="UP000886818"/>
    </source>
</evidence>
<evidence type="ECO:0000313" key="4">
    <source>
        <dbReference type="EMBL" id="QXM07193.1"/>
    </source>
</evidence>
<proteinExistence type="inferred from homology"/>
<protein>
    <recommendedName>
        <fullName evidence="2">Biotin transporter</fullName>
    </recommendedName>
</protein>
<dbReference type="PANTHER" id="PTHR34295">
    <property type="entry name" value="BIOTIN TRANSPORTER BIOY"/>
    <property type="match status" value="1"/>
</dbReference>
<dbReference type="PANTHER" id="PTHR34295:SF1">
    <property type="entry name" value="BIOTIN TRANSPORTER BIOY"/>
    <property type="match status" value="1"/>
</dbReference>
<sequence length="187" mass="20893">MKIKTRDMILVAMFAALMAIGAFIKIPTPIVPITLQYLFCAFSGVFLGARLGMYSQLLYVFIGLCGVPIFTGGGGLKYIYKPSFGYLIGFILCAYIIGKFTERLKEVKFKNIFFPVIGGLVAVYSIGVPYMYMIMRFYSGKSITFMTALKFGFFPFVIQDICWSILIAYTATKVVPALRRAGYVSIK</sequence>
<evidence type="ECO:0000256" key="2">
    <source>
        <dbReference type="PIRNR" id="PIRNR016661"/>
    </source>
</evidence>
<keyword evidence="2 3" id="KW-0472">Membrane</keyword>